<organism evidence="1 2">
    <name type="scientific">Pleomassaria siparia CBS 279.74</name>
    <dbReference type="NCBI Taxonomy" id="1314801"/>
    <lineage>
        <taxon>Eukaryota</taxon>
        <taxon>Fungi</taxon>
        <taxon>Dikarya</taxon>
        <taxon>Ascomycota</taxon>
        <taxon>Pezizomycotina</taxon>
        <taxon>Dothideomycetes</taxon>
        <taxon>Pleosporomycetidae</taxon>
        <taxon>Pleosporales</taxon>
        <taxon>Pleomassariaceae</taxon>
        <taxon>Pleomassaria</taxon>
    </lineage>
</organism>
<keyword evidence="2" id="KW-1185">Reference proteome</keyword>
<evidence type="ECO:0000313" key="1">
    <source>
        <dbReference type="EMBL" id="KAF2706364.1"/>
    </source>
</evidence>
<evidence type="ECO:0000313" key="2">
    <source>
        <dbReference type="Proteomes" id="UP000799428"/>
    </source>
</evidence>
<reference evidence="1" key="1">
    <citation type="journal article" date="2020" name="Stud. Mycol.">
        <title>101 Dothideomycetes genomes: a test case for predicting lifestyles and emergence of pathogens.</title>
        <authorList>
            <person name="Haridas S."/>
            <person name="Albert R."/>
            <person name="Binder M."/>
            <person name="Bloem J."/>
            <person name="Labutti K."/>
            <person name="Salamov A."/>
            <person name="Andreopoulos B."/>
            <person name="Baker S."/>
            <person name="Barry K."/>
            <person name="Bills G."/>
            <person name="Bluhm B."/>
            <person name="Cannon C."/>
            <person name="Castanera R."/>
            <person name="Culley D."/>
            <person name="Daum C."/>
            <person name="Ezra D."/>
            <person name="Gonzalez J."/>
            <person name="Henrissat B."/>
            <person name="Kuo A."/>
            <person name="Liang C."/>
            <person name="Lipzen A."/>
            <person name="Lutzoni F."/>
            <person name="Magnuson J."/>
            <person name="Mondo S."/>
            <person name="Nolan M."/>
            <person name="Ohm R."/>
            <person name="Pangilinan J."/>
            <person name="Park H.-J."/>
            <person name="Ramirez L."/>
            <person name="Alfaro M."/>
            <person name="Sun H."/>
            <person name="Tritt A."/>
            <person name="Yoshinaga Y."/>
            <person name="Zwiers L.-H."/>
            <person name="Turgeon B."/>
            <person name="Goodwin S."/>
            <person name="Spatafora J."/>
            <person name="Crous P."/>
            <person name="Grigoriev I."/>
        </authorList>
    </citation>
    <scope>NUCLEOTIDE SEQUENCE</scope>
    <source>
        <strain evidence="1">CBS 279.74</strain>
    </source>
</reference>
<dbReference type="Proteomes" id="UP000799428">
    <property type="component" value="Unassembled WGS sequence"/>
</dbReference>
<dbReference type="AlphaFoldDB" id="A0A6G1K0I4"/>
<protein>
    <submittedName>
        <fullName evidence="1">Uncharacterized protein</fullName>
    </submittedName>
</protein>
<gene>
    <name evidence="1" type="ORF">K504DRAFT_79602</name>
</gene>
<sequence>MAYPLHAPCIVLRYIACSTWTSISASPFTTTTTTTFFFLLVVLCVNMHTVSMETIPDTFSFRVSSLRMEETDRREDQECLLERQSLWGPDCLATSS</sequence>
<proteinExistence type="predicted"/>
<dbReference type="EMBL" id="MU005776">
    <property type="protein sequence ID" value="KAF2706364.1"/>
    <property type="molecule type" value="Genomic_DNA"/>
</dbReference>
<accession>A0A6G1K0I4</accession>
<name>A0A6G1K0I4_9PLEO</name>